<evidence type="ECO:0000256" key="1">
    <source>
        <dbReference type="SAM" id="MobiDB-lite"/>
    </source>
</evidence>
<comment type="caution">
    <text evidence="2">The sequence shown here is derived from an EMBL/GenBank/DDBJ whole genome shotgun (WGS) entry which is preliminary data.</text>
</comment>
<reference evidence="3" key="1">
    <citation type="submission" date="2024-07" db="EMBL/GenBank/DDBJ databases">
        <title>Two chromosome-level genome assemblies of Korean endemic species Abeliophyllum distichum and Forsythia ovata (Oleaceae).</title>
        <authorList>
            <person name="Jang H."/>
        </authorList>
    </citation>
    <scope>NUCLEOTIDE SEQUENCE [LARGE SCALE GENOMIC DNA]</scope>
</reference>
<dbReference type="EMBL" id="JBFOLK010000001">
    <property type="protein sequence ID" value="KAL2543073.1"/>
    <property type="molecule type" value="Genomic_DNA"/>
</dbReference>
<sequence length="108" mass="12065">MVRPRTKNRSPPNVLAVEWNLKLNNHPDLPMLVNKFYTLQTQMAEMMVLFQNQTQRTQGPHVAPNGGPPEPYPPVTSQAPLLTTQPPMAQQHVLYATQPTSGALVVQQ</sequence>
<protein>
    <submittedName>
        <fullName evidence="2">Uncharacterized protein</fullName>
    </submittedName>
</protein>
<proteinExistence type="predicted"/>
<organism evidence="2 3">
    <name type="scientific">Abeliophyllum distichum</name>
    <dbReference type="NCBI Taxonomy" id="126358"/>
    <lineage>
        <taxon>Eukaryota</taxon>
        <taxon>Viridiplantae</taxon>
        <taxon>Streptophyta</taxon>
        <taxon>Embryophyta</taxon>
        <taxon>Tracheophyta</taxon>
        <taxon>Spermatophyta</taxon>
        <taxon>Magnoliopsida</taxon>
        <taxon>eudicotyledons</taxon>
        <taxon>Gunneridae</taxon>
        <taxon>Pentapetalae</taxon>
        <taxon>asterids</taxon>
        <taxon>lamiids</taxon>
        <taxon>Lamiales</taxon>
        <taxon>Oleaceae</taxon>
        <taxon>Forsythieae</taxon>
        <taxon>Abeliophyllum</taxon>
    </lineage>
</organism>
<accession>A0ABD1W092</accession>
<evidence type="ECO:0000313" key="3">
    <source>
        <dbReference type="Proteomes" id="UP001604336"/>
    </source>
</evidence>
<evidence type="ECO:0000313" key="2">
    <source>
        <dbReference type="EMBL" id="KAL2543073.1"/>
    </source>
</evidence>
<keyword evidence="3" id="KW-1185">Reference proteome</keyword>
<dbReference type="AlphaFoldDB" id="A0ABD1W092"/>
<dbReference type="Proteomes" id="UP001604336">
    <property type="component" value="Unassembled WGS sequence"/>
</dbReference>
<gene>
    <name evidence="2" type="ORF">Adt_04051</name>
</gene>
<feature type="region of interest" description="Disordered" evidence="1">
    <location>
        <begin position="53"/>
        <end position="81"/>
    </location>
</feature>
<name>A0ABD1W092_9LAMI</name>